<evidence type="ECO:0000256" key="1">
    <source>
        <dbReference type="SAM" id="MobiDB-lite"/>
    </source>
</evidence>
<dbReference type="OrthoDB" id="428342at2759"/>
<feature type="compositionally biased region" description="Low complexity" evidence="1">
    <location>
        <begin position="37"/>
        <end position="51"/>
    </location>
</feature>
<proteinExistence type="predicted"/>
<accession>A0A165A089</accession>
<name>A0A165A089_XYLHT</name>
<feature type="region of interest" description="Disordered" evidence="1">
    <location>
        <begin position="520"/>
        <end position="580"/>
    </location>
</feature>
<dbReference type="PANTHER" id="PTHR21581">
    <property type="entry name" value="D-ALANYL-D-ALANINE CARBOXYPEPTIDASE"/>
    <property type="match status" value="1"/>
</dbReference>
<feature type="compositionally biased region" description="Polar residues" evidence="1">
    <location>
        <begin position="1"/>
        <end position="11"/>
    </location>
</feature>
<dbReference type="InParanoid" id="A0A165A089"/>
<evidence type="ECO:0008006" key="4">
    <source>
        <dbReference type="Google" id="ProtNLM"/>
    </source>
</evidence>
<dbReference type="AlphaFoldDB" id="A0A165A089"/>
<feature type="compositionally biased region" description="Basic and acidic residues" evidence="1">
    <location>
        <begin position="570"/>
        <end position="580"/>
    </location>
</feature>
<feature type="compositionally biased region" description="Low complexity" evidence="1">
    <location>
        <begin position="445"/>
        <end position="461"/>
    </location>
</feature>
<evidence type="ECO:0000313" key="3">
    <source>
        <dbReference type="Proteomes" id="UP000076632"/>
    </source>
</evidence>
<dbReference type="GO" id="GO:0005794">
    <property type="term" value="C:Golgi apparatus"/>
    <property type="evidence" value="ECO:0007669"/>
    <property type="project" value="TreeGrafter"/>
</dbReference>
<evidence type="ECO:0000313" key="2">
    <source>
        <dbReference type="EMBL" id="KZF19765.1"/>
    </source>
</evidence>
<feature type="compositionally biased region" description="Basic and acidic residues" evidence="1">
    <location>
        <begin position="360"/>
        <end position="369"/>
    </location>
</feature>
<keyword evidence="3" id="KW-1185">Reference proteome</keyword>
<dbReference type="PANTHER" id="PTHR21581:SF6">
    <property type="entry name" value="TRAFFICKING PROTEIN PARTICLE COMPLEX SUBUNIT 12"/>
    <property type="match status" value="1"/>
</dbReference>
<gene>
    <name evidence="2" type="ORF">L228DRAFT_40383</name>
</gene>
<dbReference type="RefSeq" id="XP_018185320.1">
    <property type="nucleotide sequence ID" value="XM_018336565.1"/>
</dbReference>
<feature type="region of interest" description="Disordered" evidence="1">
    <location>
        <begin position="1"/>
        <end position="72"/>
    </location>
</feature>
<protein>
    <recommendedName>
        <fullName evidence="4">TPR-like protein</fullName>
    </recommendedName>
</protein>
<feature type="region of interest" description="Disordered" evidence="1">
    <location>
        <begin position="360"/>
        <end position="411"/>
    </location>
</feature>
<dbReference type="OMA" id="QDPQAYH"/>
<feature type="region of interest" description="Disordered" evidence="1">
    <location>
        <begin position="445"/>
        <end position="481"/>
    </location>
</feature>
<feature type="compositionally biased region" description="Basic and acidic residues" evidence="1">
    <location>
        <begin position="384"/>
        <end position="400"/>
    </location>
</feature>
<sequence>MSSSSGTSTPKAHNRHLSADDRRRVLRPRSSTKGPLDDPLSVSLPALSLSPSPDPTPRAVTPSPSNPPTLDPELVLASIDRPLRDFGYLLRPEIYHPLSQLDVPQAFRESPYQPSPVAPLPELLAQGHFRAAAIRAASTLTTEVSPTAHAEIFSLLYTRLACLTLINQTVIAAQEVKALEDLNSTFYRDPITEAHLVPWELRVLAVRLQGIGYGDWRRGVMGYYELARDARFSLAKARSKSTPDEAEIRLWQDRLWDLGLRVGNALVEMGDLETAVRHLGSLRPTCHGPAAQAMNTRLALIYLRGGNVTAARQCLARSDENGEAAKEEISGGVVDALCSMADGDFNLAVSQWRALLDKKDSSANAKEEPSAAEGEGSQSQNEMTSHKVETASDAAAKDTTPDNTGPPSSSARLDPGLHALIAQNLAVCLLYSGRLLESRSLLSSLIPPSSSAPAESQAPSPTKDPESPSHPATTPTPVTPPMTQASIFNLCTIYELCTERSRSLKLDLAGQLAAYPPSGASPIPTTASSLPAQSEPINPLSSSPSSQQESQFTSQAWTSQPLPSRPVAVRWEKENATFKL</sequence>
<feature type="compositionally biased region" description="Polar residues" evidence="1">
    <location>
        <begin position="523"/>
        <end position="540"/>
    </location>
</feature>
<dbReference type="STRING" id="1328760.A0A165A089"/>
<dbReference type="GeneID" id="28901702"/>
<dbReference type="EMBL" id="KV407465">
    <property type="protein sequence ID" value="KZF19765.1"/>
    <property type="molecule type" value="Genomic_DNA"/>
</dbReference>
<feature type="compositionally biased region" description="Low complexity" evidence="1">
    <location>
        <begin position="541"/>
        <end position="555"/>
    </location>
</feature>
<dbReference type="Proteomes" id="UP000076632">
    <property type="component" value="Unassembled WGS sequence"/>
</dbReference>
<organism evidence="2 3">
    <name type="scientific">Xylona heveae (strain CBS 132557 / TC161)</name>
    <dbReference type="NCBI Taxonomy" id="1328760"/>
    <lineage>
        <taxon>Eukaryota</taxon>
        <taxon>Fungi</taxon>
        <taxon>Dikarya</taxon>
        <taxon>Ascomycota</taxon>
        <taxon>Pezizomycotina</taxon>
        <taxon>Xylonomycetes</taxon>
        <taxon>Xylonales</taxon>
        <taxon>Xylonaceae</taxon>
        <taxon>Xylona</taxon>
    </lineage>
</organism>
<dbReference type="GO" id="GO:0030008">
    <property type="term" value="C:TRAPP complex"/>
    <property type="evidence" value="ECO:0007669"/>
    <property type="project" value="TreeGrafter"/>
</dbReference>
<feature type="compositionally biased region" description="Polar residues" evidence="1">
    <location>
        <begin position="401"/>
        <end position="411"/>
    </location>
</feature>
<reference evidence="2 3" key="1">
    <citation type="journal article" date="2016" name="Fungal Biol.">
        <title>The genome of Xylona heveae provides a window into fungal endophytism.</title>
        <authorList>
            <person name="Gazis R."/>
            <person name="Kuo A."/>
            <person name="Riley R."/>
            <person name="LaButti K."/>
            <person name="Lipzen A."/>
            <person name="Lin J."/>
            <person name="Amirebrahimi M."/>
            <person name="Hesse C.N."/>
            <person name="Spatafora J.W."/>
            <person name="Henrissat B."/>
            <person name="Hainaut M."/>
            <person name="Grigoriev I.V."/>
            <person name="Hibbett D.S."/>
        </authorList>
    </citation>
    <scope>NUCLEOTIDE SEQUENCE [LARGE SCALE GENOMIC DNA]</scope>
    <source>
        <strain evidence="2 3">TC161</strain>
    </source>
</reference>